<dbReference type="InterPro" id="IPR006032">
    <property type="entry name" value="Ribosomal_uS12"/>
</dbReference>
<dbReference type="AlphaFoldDB" id="A0A0G3F1I3"/>
<dbReference type="GO" id="GO:0003735">
    <property type="term" value="F:structural constituent of ribosome"/>
    <property type="evidence" value="ECO:0007669"/>
    <property type="project" value="InterPro"/>
</dbReference>
<protein>
    <submittedName>
        <fullName evidence="5">Ribosomal protein S12</fullName>
    </submittedName>
</protein>
<dbReference type="NCBIfam" id="TIGR00981">
    <property type="entry name" value="rpsL_bact"/>
    <property type="match status" value="1"/>
</dbReference>
<dbReference type="PROSITE" id="PS00055">
    <property type="entry name" value="RIBOSOMAL_S12"/>
    <property type="match status" value="1"/>
</dbReference>
<geneLocation type="mitochondrion" evidence="5"/>
<evidence type="ECO:0000313" key="5">
    <source>
        <dbReference type="EMBL" id="AKJ77350.1"/>
    </source>
</evidence>
<keyword evidence="5" id="KW-0496">Mitochondrion</keyword>
<evidence type="ECO:0000256" key="3">
    <source>
        <dbReference type="ARBA" id="ARBA00023274"/>
    </source>
</evidence>
<dbReference type="InterPro" id="IPR012340">
    <property type="entry name" value="NA-bd_OB-fold"/>
</dbReference>
<dbReference type="Pfam" id="PF00164">
    <property type="entry name" value="Ribosom_S12_S23"/>
    <property type="match status" value="1"/>
</dbReference>
<evidence type="ECO:0000256" key="2">
    <source>
        <dbReference type="ARBA" id="ARBA00022980"/>
    </source>
</evidence>
<proteinExistence type="inferred from homology"/>
<dbReference type="CDD" id="cd03368">
    <property type="entry name" value="Ribosomal_S12"/>
    <property type="match status" value="1"/>
</dbReference>
<dbReference type="GO" id="GO:0015935">
    <property type="term" value="C:small ribosomal subunit"/>
    <property type="evidence" value="ECO:0007669"/>
    <property type="project" value="InterPro"/>
</dbReference>
<evidence type="ECO:0000256" key="4">
    <source>
        <dbReference type="RuleBase" id="RU003622"/>
    </source>
</evidence>
<accession>A0A0G3F1I3</accession>
<dbReference type="PRINTS" id="PR01034">
    <property type="entry name" value="RIBOSOMALS12"/>
</dbReference>
<name>A0A0G3F1I3_PSEMU</name>
<comment type="similarity">
    <text evidence="1 4">Belongs to the universal ribosomal protein uS12 family.</text>
</comment>
<dbReference type="InterPro" id="IPR005679">
    <property type="entry name" value="Ribosomal_uS12_bac"/>
</dbReference>
<keyword evidence="3 4" id="KW-0687">Ribonucleoprotein</keyword>
<dbReference type="FunFam" id="2.40.50.140:FF:000099">
    <property type="entry name" value="Ribosomal protein S12, mitochondrial"/>
    <property type="match status" value="1"/>
</dbReference>
<gene>
    <name evidence="5" type="primary">rps12</name>
</gene>
<dbReference type="RefSeq" id="YP_009144743.1">
    <property type="nucleotide sequence ID" value="NC_027265.1"/>
</dbReference>
<dbReference type="PANTHER" id="PTHR11652">
    <property type="entry name" value="30S RIBOSOMAL PROTEIN S12 FAMILY MEMBER"/>
    <property type="match status" value="1"/>
</dbReference>
<dbReference type="SUPFAM" id="SSF50249">
    <property type="entry name" value="Nucleic acid-binding proteins"/>
    <property type="match status" value="1"/>
</dbReference>
<sequence length="128" mass="14551">MVTINQLCKKRKSTEKEKKLNKVPALNQCPQKKGICSKLVLRTPKKPNSALRKIVKLRLTNNKMVYAYIPGEGHNLQAYSTVIIRGGRVKDLPGIKYHLVRGKLDFSGLPTRKTSRSKYGTKKVKKYV</sequence>
<dbReference type="Gene3D" id="2.40.50.140">
    <property type="entry name" value="Nucleic acid-binding proteins"/>
    <property type="match status" value="1"/>
</dbReference>
<evidence type="ECO:0000256" key="1">
    <source>
        <dbReference type="ARBA" id="ARBA00005657"/>
    </source>
</evidence>
<reference evidence="5" key="1">
    <citation type="submission" date="2015-04" db="EMBL/GenBank/DDBJ databases">
        <title>Pseudonitzschia multiseries mitochondrial genome.</title>
        <authorList>
            <person name="Bi G."/>
            <person name="Yuan X."/>
            <person name="Cao M."/>
        </authorList>
    </citation>
    <scope>NUCLEOTIDE SEQUENCE</scope>
</reference>
<dbReference type="EMBL" id="KR149143">
    <property type="protein sequence ID" value="AKJ77350.1"/>
    <property type="molecule type" value="Genomic_DNA"/>
</dbReference>
<organism evidence="5">
    <name type="scientific">Pseudo-nitzschia multiseries</name>
    <name type="common">Marine planktonic diatom</name>
    <name type="synonym">Nitzschia pungens f. multiseries</name>
    <dbReference type="NCBI Taxonomy" id="37319"/>
    <lineage>
        <taxon>Eukaryota</taxon>
        <taxon>Sar</taxon>
        <taxon>Stramenopiles</taxon>
        <taxon>Ochrophyta</taxon>
        <taxon>Bacillariophyta</taxon>
        <taxon>Bacillariophyceae</taxon>
        <taxon>Bacillariophycidae</taxon>
        <taxon>Bacillariales</taxon>
        <taxon>Bacillariaceae</taxon>
        <taxon>Pseudo-nitzschia</taxon>
    </lineage>
</organism>
<dbReference type="GO" id="GO:0006412">
    <property type="term" value="P:translation"/>
    <property type="evidence" value="ECO:0007669"/>
    <property type="project" value="InterPro"/>
</dbReference>
<dbReference type="GeneID" id="24570690"/>
<keyword evidence="2 4" id="KW-0689">Ribosomal protein</keyword>
<dbReference type="PIRSF" id="PIRSF002133">
    <property type="entry name" value="Ribosomal_S12/S23"/>
    <property type="match status" value="1"/>
</dbReference>